<proteinExistence type="predicted"/>
<evidence type="ECO:0000313" key="1">
    <source>
        <dbReference type="EMBL" id="CEK58518.1"/>
    </source>
</evidence>
<accession>A0A0B6YQM4</accession>
<dbReference type="AlphaFoldDB" id="A0A0B6YQM4"/>
<gene>
    <name evidence="1" type="primary">ORF33374</name>
</gene>
<organism evidence="1">
    <name type="scientific">Arion vulgaris</name>
    <dbReference type="NCBI Taxonomy" id="1028688"/>
    <lineage>
        <taxon>Eukaryota</taxon>
        <taxon>Metazoa</taxon>
        <taxon>Spiralia</taxon>
        <taxon>Lophotrochozoa</taxon>
        <taxon>Mollusca</taxon>
        <taxon>Gastropoda</taxon>
        <taxon>Heterobranchia</taxon>
        <taxon>Euthyneura</taxon>
        <taxon>Panpulmonata</taxon>
        <taxon>Eupulmonata</taxon>
        <taxon>Stylommatophora</taxon>
        <taxon>Helicina</taxon>
        <taxon>Arionoidea</taxon>
        <taxon>Arionidae</taxon>
        <taxon>Arion</taxon>
    </lineage>
</organism>
<name>A0A0B6YQM4_9EUPU</name>
<protein>
    <submittedName>
        <fullName evidence="1">Uncharacterized protein</fullName>
    </submittedName>
</protein>
<reference evidence="1" key="1">
    <citation type="submission" date="2014-12" db="EMBL/GenBank/DDBJ databases">
        <title>Insight into the proteome of Arion vulgaris.</title>
        <authorList>
            <person name="Aradska J."/>
            <person name="Bulat T."/>
            <person name="Smidak R."/>
            <person name="Sarate P."/>
            <person name="Gangsoo J."/>
            <person name="Sialana F."/>
            <person name="Bilban M."/>
            <person name="Lubec G."/>
        </authorList>
    </citation>
    <scope>NUCLEOTIDE SEQUENCE</scope>
    <source>
        <tissue evidence="1">Skin</tissue>
    </source>
</reference>
<feature type="non-terminal residue" evidence="1">
    <location>
        <position position="1"/>
    </location>
</feature>
<dbReference type="EMBL" id="HACG01011653">
    <property type="protein sequence ID" value="CEK58518.1"/>
    <property type="molecule type" value="Transcribed_RNA"/>
</dbReference>
<sequence length="67" mass="7985">HLKYDTNKINTQQMTMSDQVYNYRQEGQRSEDTGFHRLMILQNWCHLHIKGQNVSPTLFVSCHSDIF</sequence>